<dbReference type="InterPro" id="IPR001296">
    <property type="entry name" value="Glyco_trans_1"/>
</dbReference>
<accession>A0A1G6LP10</accession>
<feature type="domain" description="Glycosyl transferase family 1" evidence="9">
    <location>
        <begin position="287"/>
        <end position="438"/>
    </location>
</feature>
<feature type="domain" description="Starch synthase catalytic" evidence="10">
    <location>
        <begin position="14"/>
        <end position="243"/>
    </location>
</feature>
<keyword evidence="7 8" id="KW-0320">Glycogen biosynthesis</keyword>
<gene>
    <name evidence="8" type="primary">glgA</name>
    <name evidence="11" type="ORF">SAMN04487894_102414</name>
</gene>
<proteinExistence type="inferred from homology"/>
<comment type="pathway">
    <text evidence="3 8">Glycan biosynthesis; glycogen biosynthesis.</text>
</comment>
<dbReference type="CDD" id="cd03791">
    <property type="entry name" value="GT5_Glycogen_synthase_DULL1-like"/>
    <property type="match status" value="1"/>
</dbReference>
<name>A0A1G6LP10_NIADE</name>
<dbReference type="InterPro" id="IPR013534">
    <property type="entry name" value="Starch_synth_cat_dom"/>
</dbReference>
<keyword evidence="5 8" id="KW-0328">Glycosyltransferase</keyword>
<comment type="function">
    <text evidence="2 8">Synthesizes alpha-1,4-glucan chains using ADP-glucose.</text>
</comment>
<dbReference type="Proteomes" id="UP000198757">
    <property type="component" value="Unassembled WGS sequence"/>
</dbReference>
<evidence type="ECO:0000256" key="1">
    <source>
        <dbReference type="ARBA" id="ARBA00001478"/>
    </source>
</evidence>
<evidence type="ECO:0000256" key="4">
    <source>
        <dbReference type="ARBA" id="ARBA00010281"/>
    </source>
</evidence>
<dbReference type="PANTHER" id="PTHR45825:SF11">
    <property type="entry name" value="ALPHA AMYLASE DOMAIN-CONTAINING PROTEIN"/>
    <property type="match status" value="1"/>
</dbReference>
<dbReference type="OrthoDB" id="9808590at2"/>
<dbReference type="EC" id="2.4.1.21" evidence="8"/>
<dbReference type="EMBL" id="FMZO01000002">
    <property type="protein sequence ID" value="SDC45012.1"/>
    <property type="molecule type" value="Genomic_DNA"/>
</dbReference>
<evidence type="ECO:0000256" key="7">
    <source>
        <dbReference type="ARBA" id="ARBA00023056"/>
    </source>
</evidence>
<dbReference type="GO" id="GO:0004373">
    <property type="term" value="F:alpha-1,4-glucan glucosyltransferase (UDP-glucose donor) activity"/>
    <property type="evidence" value="ECO:0007669"/>
    <property type="project" value="InterPro"/>
</dbReference>
<dbReference type="SUPFAM" id="SSF53756">
    <property type="entry name" value="UDP-Glycosyltransferase/glycogen phosphorylase"/>
    <property type="match status" value="1"/>
</dbReference>
<comment type="catalytic activity">
    <reaction evidence="1 8">
        <text>[(1-&gt;4)-alpha-D-glucosyl](n) + ADP-alpha-D-glucose = [(1-&gt;4)-alpha-D-glucosyl](n+1) + ADP + H(+)</text>
        <dbReference type="Rhea" id="RHEA:18189"/>
        <dbReference type="Rhea" id="RHEA-COMP:9584"/>
        <dbReference type="Rhea" id="RHEA-COMP:9587"/>
        <dbReference type="ChEBI" id="CHEBI:15378"/>
        <dbReference type="ChEBI" id="CHEBI:15444"/>
        <dbReference type="ChEBI" id="CHEBI:57498"/>
        <dbReference type="ChEBI" id="CHEBI:456216"/>
        <dbReference type="EC" id="2.4.1.21"/>
    </reaction>
</comment>
<comment type="similarity">
    <text evidence="4 8">Belongs to the glycosyltransferase 1 family. Bacterial/plant glycogen synthase subfamily.</text>
</comment>
<evidence type="ECO:0000259" key="10">
    <source>
        <dbReference type="Pfam" id="PF08323"/>
    </source>
</evidence>
<dbReference type="HAMAP" id="MF_00484">
    <property type="entry name" value="Glycogen_synth"/>
    <property type="match status" value="1"/>
</dbReference>
<dbReference type="GO" id="GO:0005978">
    <property type="term" value="P:glycogen biosynthetic process"/>
    <property type="evidence" value="ECO:0007669"/>
    <property type="project" value="UniProtKB-UniRule"/>
</dbReference>
<dbReference type="AlphaFoldDB" id="A0A1G6LP10"/>
<dbReference type="PANTHER" id="PTHR45825">
    <property type="entry name" value="GRANULE-BOUND STARCH SYNTHASE 1, CHLOROPLASTIC/AMYLOPLASTIC"/>
    <property type="match status" value="1"/>
</dbReference>
<organism evidence="11 12">
    <name type="scientific">Niabella drilacis (strain DSM 25811 / CCM 8410 / CCUG 62505 / LMG 26954 / E90)</name>
    <dbReference type="NCBI Taxonomy" id="1285928"/>
    <lineage>
        <taxon>Bacteria</taxon>
        <taxon>Pseudomonadati</taxon>
        <taxon>Bacteroidota</taxon>
        <taxon>Chitinophagia</taxon>
        <taxon>Chitinophagales</taxon>
        <taxon>Chitinophagaceae</taxon>
        <taxon>Niabella</taxon>
    </lineage>
</organism>
<evidence type="ECO:0000256" key="5">
    <source>
        <dbReference type="ARBA" id="ARBA00022676"/>
    </source>
</evidence>
<dbReference type="Pfam" id="PF00534">
    <property type="entry name" value="Glycos_transf_1"/>
    <property type="match status" value="1"/>
</dbReference>
<dbReference type="Gene3D" id="3.40.50.2000">
    <property type="entry name" value="Glycogen Phosphorylase B"/>
    <property type="match status" value="2"/>
</dbReference>
<dbReference type="InterPro" id="IPR011835">
    <property type="entry name" value="GS/SS"/>
</dbReference>
<sequence length="487" mass="55373">MLTLVTEEISIMEIIHVSAECYPMAKAGGLGDVVGALPKYQNELGHVAKVVMPMYRTKFLYQNEWELVHEGGQALGGEWFKYSIIKEKTNKLGFDLYLVDINGKLDREKIYGYEDDTERFIAFQLAVCDWIGRWQHRPDVIHCHDHHTGLIPFMARHAYAFRYQLGNVPTVFTVHNGEYQGQFSWDKYYYLPAYDSWNWGLLDWNNAINPMASAIKCAWKVTTVSPSYMDELKHAANGLENLFEYEKGKSIGIINGIDTEVWNPQTDGFIVKNYDNEEVIPGKEKNKKELTAQFGLDPEKPLITFIGRLVGEKAADLLPDAIGQSIYQYQGKANFLILGSGDPEIEDQLDQMKHRFKGYFNAYIGYNEGLSHLLYAGSDFLLMPSRVEPCGLNQLYALRYGTVPVVRNIGGLKDTVVDYGDPGGFGIKMEQSSVGDIAYSVGRAIDLYANKHNLYDAMRGKMMTIDHSWDMSAKQYLQIYESLQPEQ</sequence>
<evidence type="ECO:0000259" key="9">
    <source>
        <dbReference type="Pfam" id="PF00534"/>
    </source>
</evidence>
<evidence type="ECO:0000256" key="2">
    <source>
        <dbReference type="ARBA" id="ARBA00002764"/>
    </source>
</evidence>
<feature type="binding site" evidence="8">
    <location>
        <position position="26"/>
    </location>
    <ligand>
        <name>ADP-alpha-D-glucose</name>
        <dbReference type="ChEBI" id="CHEBI:57498"/>
    </ligand>
</feature>
<dbReference type="RefSeq" id="WP_090389021.1">
    <property type="nucleotide sequence ID" value="NZ_FMZO01000002.1"/>
</dbReference>
<dbReference type="GO" id="GO:0009011">
    <property type="term" value="F:alpha-1,4-glucan glucosyltransferase (ADP-glucose donor) activity"/>
    <property type="evidence" value="ECO:0007669"/>
    <property type="project" value="UniProtKB-UniRule"/>
</dbReference>
<evidence type="ECO:0000256" key="8">
    <source>
        <dbReference type="HAMAP-Rule" id="MF_00484"/>
    </source>
</evidence>
<dbReference type="STRING" id="1285928.SAMN04487894_102414"/>
<evidence type="ECO:0000313" key="11">
    <source>
        <dbReference type="EMBL" id="SDC45012.1"/>
    </source>
</evidence>
<reference evidence="12" key="1">
    <citation type="submission" date="2016-10" db="EMBL/GenBank/DDBJ databases">
        <authorList>
            <person name="Varghese N."/>
            <person name="Submissions S."/>
        </authorList>
    </citation>
    <scope>NUCLEOTIDE SEQUENCE [LARGE SCALE GENOMIC DNA]</scope>
    <source>
        <strain evidence="12">DSM 25811 / CCM 8410 / LMG 26954 / E90</strain>
    </source>
</reference>
<keyword evidence="6 8" id="KW-0808">Transferase</keyword>
<dbReference type="Pfam" id="PF08323">
    <property type="entry name" value="Glyco_transf_5"/>
    <property type="match status" value="1"/>
</dbReference>
<evidence type="ECO:0000313" key="12">
    <source>
        <dbReference type="Proteomes" id="UP000198757"/>
    </source>
</evidence>
<protein>
    <recommendedName>
        <fullName evidence="8">Glycogen synthase</fullName>
        <ecNumber evidence="8">2.4.1.21</ecNumber>
    </recommendedName>
    <alternativeName>
        <fullName evidence="8">Starch [bacterial glycogen] synthase</fullName>
    </alternativeName>
</protein>
<evidence type="ECO:0000256" key="3">
    <source>
        <dbReference type="ARBA" id="ARBA00004964"/>
    </source>
</evidence>
<evidence type="ECO:0000256" key="6">
    <source>
        <dbReference type="ARBA" id="ARBA00022679"/>
    </source>
</evidence>
<dbReference type="UniPathway" id="UPA00164"/>
<keyword evidence="12" id="KW-1185">Reference proteome</keyword>
<dbReference type="NCBIfam" id="TIGR02095">
    <property type="entry name" value="glgA"/>
    <property type="match status" value="1"/>
</dbReference>